<name>A0ABP4FWG9_9PSEU</name>
<evidence type="ECO:0000313" key="2">
    <source>
        <dbReference type="EMBL" id="GAA1200865.1"/>
    </source>
</evidence>
<evidence type="ECO:0000256" key="1">
    <source>
        <dbReference type="SAM" id="MobiDB-lite"/>
    </source>
</evidence>
<proteinExistence type="predicted"/>
<dbReference type="RefSeq" id="WP_253857128.1">
    <property type="nucleotide sequence ID" value="NZ_BAAALM010000005.1"/>
</dbReference>
<reference evidence="3" key="1">
    <citation type="journal article" date="2019" name="Int. J. Syst. Evol. Microbiol.">
        <title>The Global Catalogue of Microorganisms (GCM) 10K type strain sequencing project: providing services to taxonomists for standard genome sequencing and annotation.</title>
        <authorList>
            <consortium name="The Broad Institute Genomics Platform"/>
            <consortium name="The Broad Institute Genome Sequencing Center for Infectious Disease"/>
            <person name="Wu L."/>
            <person name="Ma J."/>
        </authorList>
    </citation>
    <scope>NUCLEOTIDE SEQUENCE [LARGE SCALE GENOMIC DNA]</scope>
    <source>
        <strain evidence="3">JCM 13022</strain>
    </source>
</reference>
<keyword evidence="3" id="KW-1185">Reference proteome</keyword>
<feature type="region of interest" description="Disordered" evidence="1">
    <location>
        <begin position="94"/>
        <end position="129"/>
    </location>
</feature>
<protein>
    <recommendedName>
        <fullName evidence="4">Lipoprotein</fullName>
    </recommendedName>
</protein>
<dbReference type="Proteomes" id="UP001500467">
    <property type="component" value="Unassembled WGS sequence"/>
</dbReference>
<accession>A0ABP4FWG9</accession>
<evidence type="ECO:0008006" key="4">
    <source>
        <dbReference type="Google" id="ProtNLM"/>
    </source>
</evidence>
<evidence type="ECO:0000313" key="3">
    <source>
        <dbReference type="Proteomes" id="UP001500467"/>
    </source>
</evidence>
<organism evidence="2 3">
    <name type="scientific">Prauserella alba</name>
    <dbReference type="NCBI Taxonomy" id="176898"/>
    <lineage>
        <taxon>Bacteria</taxon>
        <taxon>Bacillati</taxon>
        <taxon>Actinomycetota</taxon>
        <taxon>Actinomycetes</taxon>
        <taxon>Pseudonocardiales</taxon>
        <taxon>Pseudonocardiaceae</taxon>
        <taxon>Prauserella</taxon>
    </lineage>
</organism>
<comment type="caution">
    <text evidence="2">The sequence shown here is derived from an EMBL/GenBank/DDBJ whole genome shotgun (WGS) entry which is preliminary data.</text>
</comment>
<dbReference type="EMBL" id="BAAALM010000005">
    <property type="protein sequence ID" value="GAA1200865.1"/>
    <property type="molecule type" value="Genomic_DNA"/>
</dbReference>
<gene>
    <name evidence="2" type="ORF">GCM10009675_16610</name>
</gene>
<sequence length="129" mass="13338">MSGLSVLAVLGGCGADGQTCTAIGSPPGISIDGPGVPDALLGDAVLEACWNGDCREHDVRRWSSDRQHGFAEIRELPAEPVRVTLVAEGRRLGPVTVTPEPTWPNGEECPAGGPAASITVDRNGTVRPD</sequence>